<dbReference type="InterPro" id="IPR011991">
    <property type="entry name" value="ArsR-like_HTH"/>
</dbReference>
<dbReference type="PRINTS" id="PR00778">
    <property type="entry name" value="HTHARSR"/>
</dbReference>
<dbReference type="Pfam" id="PF01022">
    <property type="entry name" value="HTH_5"/>
    <property type="match status" value="1"/>
</dbReference>
<dbReference type="PANTHER" id="PTHR43132:SF2">
    <property type="entry name" value="ARSENICAL RESISTANCE OPERON REPRESSOR ARSR-RELATED"/>
    <property type="match status" value="1"/>
</dbReference>
<reference evidence="6" key="1">
    <citation type="journal article" date="2019" name="Int. J. Syst. Evol. Microbiol.">
        <title>The Global Catalogue of Microorganisms (GCM) 10K type strain sequencing project: providing services to taxonomists for standard genome sequencing and annotation.</title>
        <authorList>
            <consortium name="The Broad Institute Genomics Platform"/>
            <consortium name="The Broad Institute Genome Sequencing Center for Infectious Disease"/>
            <person name="Wu L."/>
            <person name="Ma J."/>
        </authorList>
    </citation>
    <scope>NUCLEOTIDE SEQUENCE [LARGE SCALE GENOMIC DNA]</scope>
    <source>
        <strain evidence="6">CGMCC 1.15304</strain>
    </source>
</reference>
<keyword evidence="3" id="KW-0804">Transcription</keyword>
<evidence type="ECO:0000313" key="6">
    <source>
        <dbReference type="Proteomes" id="UP001595776"/>
    </source>
</evidence>
<keyword evidence="1" id="KW-0805">Transcription regulation</keyword>
<dbReference type="Gene3D" id="1.10.10.10">
    <property type="entry name" value="Winged helix-like DNA-binding domain superfamily/Winged helix DNA-binding domain"/>
    <property type="match status" value="1"/>
</dbReference>
<dbReference type="RefSeq" id="WP_197421255.1">
    <property type="nucleotide sequence ID" value="NZ_JBHSCR010000010.1"/>
</dbReference>
<dbReference type="PROSITE" id="PS50987">
    <property type="entry name" value="HTH_ARSR_2"/>
    <property type="match status" value="1"/>
</dbReference>
<comment type="caution">
    <text evidence="5">The sequence shown here is derived from an EMBL/GenBank/DDBJ whole genome shotgun (WGS) entry which is preliminary data.</text>
</comment>
<dbReference type="EMBL" id="JBHSCR010000010">
    <property type="protein sequence ID" value="MFC4348496.1"/>
    <property type="molecule type" value="Genomic_DNA"/>
</dbReference>
<evidence type="ECO:0000256" key="2">
    <source>
        <dbReference type="ARBA" id="ARBA00023125"/>
    </source>
</evidence>
<evidence type="ECO:0000256" key="3">
    <source>
        <dbReference type="ARBA" id="ARBA00023163"/>
    </source>
</evidence>
<accession>A0ABV8UCA9</accession>
<dbReference type="SUPFAM" id="SSF46785">
    <property type="entry name" value="Winged helix' DNA-binding domain"/>
    <property type="match status" value="1"/>
</dbReference>
<dbReference type="InterPro" id="IPR036388">
    <property type="entry name" value="WH-like_DNA-bd_sf"/>
</dbReference>
<name>A0ABV8UCA9_9PROT</name>
<dbReference type="SMART" id="SM00418">
    <property type="entry name" value="HTH_ARSR"/>
    <property type="match status" value="1"/>
</dbReference>
<protein>
    <submittedName>
        <fullName evidence="5">ArsR/SmtB family transcription factor</fullName>
    </submittedName>
</protein>
<dbReference type="InterPro" id="IPR036390">
    <property type="entry name" value="WH_DNA-bd_sf"/>
</dbReference>
<feature type="domain" description="HTH arsR-type" evidence="4">
    <location>
        <begin position="12"/>
        <end position="105"/>
    </location>
</feature>
<keyword evidence="6" id="KW-1185">Reference proteome</keyword>
<evidence type="ECO:0000313" key="5">
    <source>
        <dbReference type="EMBL" id="MFC4348496.1"/>
    </source>
</evidence>
<organism evidence="5 6">
    <name type="scientific">Kordiimonas lipolytica</name>
    <dbReference type="NCBI Taxonomy" id="1662421"/>
    <lineage>
        <taxon>Bacteria</taxon>
        <taxon>Pseudomonadati</taxon>
        <taxon>Pseudomonadota</taxon>
        <taxon>Alphaproteobacteria</taxon>
        <taxon>Kordiimonadales</taxon>
        <taxon>Kordiimonadaceae</taxon>
        <taxon>Kordiimonas</taxon>
    </lineage>
</organism>
<gene>
    <name evidence="5" type="ORF">ACFO5Q_11645</name>
</gene>
<dbReference type="NCBIfam" id="NF033788">
    <property type="entry name" value="HTH_metalloreg"/>
    <property type="match status" value="1"/>
</dbReference>
<sequence>MTANLVDSEIPFDAEGFERALTLIKSLDNRNRLLILCILCYREANVSDMASASGLSMSAVSQHLTVLKNAALVTSRKESQTVIYSLASDEVRQMIGLLKDLYCAA</sequence>
<proteinExistence type="predicted"/>
<dbReference type="PANTHER" id="PTHR43132">
    <property type="entry name" value="ARSENICAL RESISTANCE OPERON REPRESSOR ARSR-RELATED"/>
    <property type="match status" value="1"/>
</dbReference>
<evidence type="ECO:0000259" key="4">
    <source>
        <dbReference type="PROSITE" id="PS50987"/>
    </source>
</evidence>
<dbReference type="InterPro" id="IPR051011">
    <property type="entry name" value="Metal_resp_trans_reg"/>
</dbReference>
<dbReference type="InterPro" id="IPR001845">
    <property type="entry name" value="HTH_ArsR_DNA-bd_dom"/>
</dbReference>
<keyword evidence="2" id="KW-0238">DNA-binding</keyword>
<evidence type="ECO:0000256" key="1">
    <source>
        <dbReference type="ARBA" id="ARBA00023015"/>
    </source>
</evidence>
<dbReference type="CDD" id="cd00090">
    <property type="entry name" value="HTH_ARSR"/>
    <property type="match status" value="1"/>
</dbReference>
<dbReference type="Proteomes" id="UP001595776">
    <property type="component" value="Unassembled WGS sequence"/>
</dbReference>